<comment type="caution">
    <text evidence="1">The sequence shown here is derived from an EMBL/GenBank/DDBJ whole genome shotgun (WGS) entry which is preliminary data.</text>
</comment>
<keyword evidence="2" id="KW-1185">Reference proteome</keyword>
<gene>
    <name evidence="1" type="ORF">RINTHH_2150</name>
</gene>
<sequence length="39" mass="4393">MPAQYCGIRVVDALDAYFDGFCAFSSGYWCFPILPIKKV</sequence>
<evidence type="ECO:0000313" key="1">
    <source>
        <dbReference type="EMBL" id="CCH66370.1"/>
    </source>
</evidence>
<proteinExistence type="predicted"/>
<reference evidence="2" key="2">
    <citation type="submission" date="2016-01" db="EMBL/GenBank/DDBJ databases">
        <title>Diatom-associated endosymboitic cyanobacterium lacks core nitrogen metabolism enzymes.</title>
        <authorList>
            <person name="Hilton J.A."/>
            <person name="Foster R.A."/>
            <person name="Tripp H.J."/>
            <person name="Carter B.J."/>
            <person name="Zehr J.P."/>
            <person name="Villareal T.A."/>
        </authorList>
    </citation>
    <scope>NUCLEOTIDE SEQUENCE [LARGE SCALE GENOMIC DNA]</scope>
    <source>
        <strain evidence="2">HH01</strain>
    </source>
</reference>
<dbReference type="AlphaFoldDB" id="M1X282"/>
<accession>M1X282</accession>
<organism evidence="1 2">
    <name type="scientific">Richelia intracellularis HH01</name>
    <dbReference type="NCBI Taxonomy" id="1165094"/>
    <lineage>
        <taxon>Bacteria</taxon>
        <taxon>Bacillati</taxon>
        <taxon>Cyanobacteriota</taxon>
        <taxon>Cyanophyceae</taxon>
        <taxon>Nostocales</taxon>
        <taxon>Nostocaceae</taxon>
        <taxon>Richelia</taxon>
    </lineage>
</organism>
<evidence type="ECO:0000313" key="2">
    <source>
        <dbReference type="Proteomes" id="UP000053051"/>
    </source>
</evidence>
<reference evidence="1 2" key="1">
    <citation type="submission" date="2012-05" db="EMBL/GenBank/DDBJ databases">
        <authorList>
            <person name="Hilton J."/>
        </authorList>
    </citation>
    <scope>NUCLEOTIDE SEQUENCE [LARGE SCALE GENOMIC DNA]</scope>
    <source>
        <strain evidence="1 2">HH01</strain>
    </source>
</reference>
<dbReference type="Proteomes" id="UP000053051">
    <property type="component" value="Unassembled WGS sequence"/>
</dbReference>
<dbReference type="EMBL" id="CAIY01000011">
    <property type="protein sequence ID" value="CCH66370.1"/>
    <property type="molecule type" value="Genomic_DNA"/>
</dbReference>
<name>M1X282_9NOST</name>
<protein>
    <submittedName>
        <fullName evidence="1">Uncharacterized protein</fullName>
    </submittedName>
</protein>